<protein>
    <submittedName>
        <fullName evidence="1">Uncharacterized protein</fullName>
    </submittedName>
</protein>
<dbReference type="AlphaFoldDB" id="A0A8D8LNB3"/>
<name>A0A8D8LNB3_9HEMI</name>
<proteinExistence type="predicted"/>
<reference evidence="1" key="1">
    <citation type="submission" date="2021-05" db="EMBL/GenBank/DDBJ databases">
        <authorList>
            <person name="Alioto T."/>
            <person name="Alioto T."/>
            <person name="Gomez Garrido J."/>
        </authorList>
    </citation>
    <scope>NUCLEOTIDE SEQUENCE</scope>
</reference>
<dbReference type="EMBL" id="HBUF01015676">
    <property type="protein sequence ID" value="CAG6609662.1"/>
    <property type="molecule type" value="Transcribed_RNA"/>
</dbReference>
<dbReference type="EMBL" id="HBUF01015677">
    <property type="protein sequence ID" value="CAG6609663.1"/>
    <property type="molecule type" value="Transcribed_RNA"/>
</dbReference>
<evidence type="ECO:0000313" key="1">
    <source>
        <dbReference type="EMBL" id="CAG6609663.1"/>
    </source>
</evidence>
<sequence>MTVHCVPVIRYCFCDIHSLTAITFFTQSLFLLTSAGVLTSSSSSSSSPISIMIKSGHCVSVIRYCFCDIHSLTAITFFTQSLFLLTSAGVLTSSSSSPISIMSDNTFNTLR</sequence>
<organism evidence="1">
    <name type="scientific">Cacopsylla melanoneura</name>
    <dbReference type="NCBI Taxonomy" id="428564"/>
    <lineage>
        <taxon>Eukaryota</taxon>
        <taxon>Metazoa</taxon>
        <taxon>Ecdysozoa</taxon>
        <taxon>Arthropoda</taxon>
        <taxon>Hexapoda</taxon>
        <taxon>Insecta</taxon>
        <taxon>Pterygota</taxon>
        <taxon>Neoptera</taxon>
        <taxon>Paraneoptera</taxon>
        <taxon>Hemiptera</taxon>
        <taxon>Sternorrhyncha</taxon>
        <taxon>Psylloidea</taxon>
        <taxon>Psyllidae</taxon>
        <taxon>Psyllinae</taxon>
        <taxon>Cacopsylla</taxon>
    </lineage>
</organism>
<accession>A0A8D8LNB3</accession>